<protein>
    <recommendedName>
        <fullName evidence="3">Lipoprotein</fullName>
    </recommendedName>
</protein>
<dbReference type="EMBL" id="CP032094">
    <property type="protein sequence ID" value="AXY03072.1"/>
    <property type="molecule type" value="Genomic_DNA"/>
</dbReference>
<evidence type="ECO:0000313" key="1">
    <source>
        <dbReference type="EMBL" id="AXY03072.1"/>
    </source>
</evidence>
<dbReference type="Proteomes" id="UP000262832">
    <property type="component" value="Chromosome II"/>
</dbReference>
<keyword evidence="2" id="KW-1185">Reference proteome</keyword>
<sequence length="218" mass="24035">MLYNYYPVIAILTALTITSCCDLDKLESAADREFEQLPSQPQSDLYYLKHTDLSVALNMAKINPAINRLTKTTYEANYETNGVVCSSPHLTLKLNQVNTSTTAKLLDDKVGSTKVTQNLKLNAKLNVAQCAPETLYFEGECNLDYSITSLTHPSIASGECHLPWEASLGAPRINLGGDIADIFNKITKAVIPKIKVKGHIPIPMPQKQTLILLFPEVK</sequence>
<name>A0ABN5PIR8_9VIBR</name>
<evidence type="ECO:0000313" key="2">
    <source>
        <dbReference type="Proteomes" id="UP000262832"/>
    </source>
</evidence>
<proteinExistence type="predicted"/>
<evidence type="ECO:0008006" key="3">
    <source>
        <dbReference type="Google" id="ProtNLM"/>
    </source>
</evidence>
<accession>A0ABN5PIR8</accession>
<reference evidence="1 2" key="1">
    <citation type="submission" date="2018-08" db="EMBL/GenBank/DDBJ databases">
        <title>Genomic taxonomy of the Vibrionaceae family.</title>
        <authorList>
            <person name="Gomez-Gil B."/>
            <person name="Tanaka M."/>
            <person name="Sawabe T."/>
            <person name="Enciso-Ibarra K."/>
        </authorList>
    </citation>
    <scope>NUCLEOTIDE SEQUENCE [LARGE SCALE GENOMIC DNA]</scope>
    <source>
        <strain evidence="1 2">CAIM 1831</strain>
    </source>
</reference>
<organism evidence="1 2">
    <name type="scientific">Vibrio alfacsensis</name>
    <dbReference type="NCBI Taxonomy" id="1074311"/>
    <lineage>
        <taxon>Bacteria</taxon>
        <taxon>Pseudomonadati</taxon>
        <taxon>Pseudomonadota</taxon>
        <taxon>Gammaproteobacteria</taxon>
        <taxon>Vibrionales</taxon>
        <taxon>Vibrionaceae</taxon>
        <taxon>Vibrio</taxon>
    </lineage>
</organism>
<dbReference type="RefSeq" id="WP_128812970.1">
    <property type="nucleotide sequence ID" value="NZ_CP032094.1"/>
</dbReference>
<gene>
    <name evidence="1" type="ORF">D1115_19300</name>
</gene>